<feature type="region of interest" description="Disordered" evidence="1">
    <location>
        <begin position="1"/>
        <end position="32"/>
    </location>
</feature>
<dbReference type="GO" id="GO:0098869">
    <property type="term" value="P:cellular oxidant detoxification"/>
    <property type="evidence" value="ECO:0007669"/>
    <property type="project" value="InterPro"/>
</dbReference>
<feature type="compositionally biased region" description="Basic and acidic residues" evidence="1">
    <location>
        <begin position="15"/>
        <end position="32"/>
    </location>
</feature>
<dbReference type="PANTHER" id="PTHR34283:SF1">
    <property type="entry name" value="PROTEIN RESPONSE TO LOW SULFUR 1"/>
    <property type="match status" value="1"/>
</dbReference>
<reference evidence="2" key="2">
    <citation type="submission" date="2020-07" db="EMBL/GenBank/DDBJ databases">
        <authorList>
            <person name="Vera ALvarez R."/>
            <person name="Arias-Moreno D.M."/>
            <person name="Jimenez-Jacinto V."/>
            <person name="Jimenez-Bremont J.F."/>
            <person name="Swaminathan K."/>
            <person name="Moose S.P."/>
            <person name="Guerrero-Gonzalez M.L."/>
            <person name="Marino-Ramirez L."/>
            <person name="Landsman D."/>
            <person name="Rodriguez-Kessler M."/>
            <person name="Delgado-Sanchez P."/>
        </authorList>
    </citation>
    <scope>NUCLEOTIDE SEQUENCE</scope>
    <source>
        <tissue evidence="2">Cladode</tissue>
    </source>
</reference>
<feature type="compositionally biased region" description="Pro residues" evidence="1">
    <location>
        <begin position="1"/>
        <end position="14"/>
    </location>
</feature>
<dbReference type="AlphaFoldDB" id="A0A7C8YJ67"/>
<proteinExistence type="predicted"/>
<dbReference type="EMBL" id="GISG01025124">
    <property type="protein sequence ID" value="MBA4619393.1"/>
    <property type="molecule type" value="Transcribed_RNA"/>
</dbReference>
<dbReference type="PANTHER" id="PTHR34283">
    <property type="entry name" value="PROTEIN RESPONSE TO LOW SULFUR 1"/>
    <property type="match status" value="1"/>
</dbReference>
<dbReference type="Pfam" id="PF24980">
    <property type="entry name" value="LSU"/>
    <property type="match status" value="1"/>
</dbReference>
<name>A0A7C8YJ67_OPUST</name>
<protein>
    <submittedName>
        <fullName evidence="2">Uncharacterized protein</fullName>
    </submittedName>
</protein>
<dbReference type="InterPro" id="IPR039282">
    <property type="entry name" value="LSU"/>
</dbReference>
<evidence type="ECO:0000256" key="1">
    <source>
        <dbReference type="SAM" id="MobiDB-lite"/>
    </source>
</evidence>
<accession>A0A7C8YJ67</accession>
<sequence>MAPPTPSIAIPPPQNHRDNHRAEEAEAEVELRRKNQELERELKESKRREERLREELNTMWDRLKVAEEAEERLCSQLGDLEVEALEQARAYHARLSTLMDQLSRAHGLLQSASISEA</sequence>
<evidence type="ECO:0000313" key="2">
    <source>
        <dbReference type="EMBL" id="MBA4619393.1"/>
    </source>
</evidence>
<organism evidence="2">
    <name type="scientific">Opuntia streptacantha</name>
    <name type="common">Prickly pear cactus</name>
    <name type="synonym">Opuntia cardona</name>
    <dbReference type="NCBI Taxonomy" id="393608"/>
    <lineage>
        <taxon>Eukaryota</taxon>
        <taxon>Viridiplantae</taxon>
        <taxon>Streptophyta</taxon>
        <taxon>Embryophyta</taxon>
        <taxon>Tracheophyta</taxon>
        <taxon>Spermatophyta</taxon>
        <taxon>Magnoliopsida</taxon>
        <taxon>eudicotyledons</taxon>
        <taxon>Gunneridae</taxon>
        <taxon>Pentapetalae</taxon>
        <taxon>Caryophyllales</taxon>
        <taxon>Cactineae</taxon>
        <taxon>Cactaceae</taxon>
        <taxon>Opuntioideae</taxon>
        <taxon>Opuntia</taxon>
    </lineage>
</organism>
<reference evidence="2" key="1">
    <citation type="journal article" date="2013" name="J. Plant Res.">
        <title>Effect of fungi and light on seed germination of three Opuntia species from semiarid lands of central Mexico.</title>
        <authorList>
            <person name="Delgado-Sanchez P."/>
            <person name="Jimenez-Bremont J.F."/>
            <person name="Guerrero-Gonzalez Mde L."/>
            <person name="Flores J."/>
        </authorList>
    </citation>
    <scope>NUCLEOTIDE SEQUENCE</scope>
    <source>
        <tissue evidence="2">Cladode</tissue>
    </source>
</reference>